<protein>
    <submittedName>
        <fullName evidence="2">Hypothetical membrane protein</fullName>
    </submittedName>
</protein>
<name>I0GLX0_SELRL</name>
<dbReference type="eggNOG" id="ENOG50338TQ">
    <property type="taxonomic scope" value="Bacteria"/>
</dbReference>
<keyword evidence="1" id="KW-1133">Transmembrane helix</keyword>
<dbReference type="InterPro" id="IPR010398">
    <property type="entry name" value="DUF997"/>
</dbReference>
<keyword evidence="1" id="KW-0812">Transmembrane</keyword>
<dbReference type="OrthoDB" id="3197205at2"/>
<evidence type="ECO:0000313" key="3">
    <source>
        <dbReference type="Proteomes" id="UP000007887"/>
    </source>
</evidence>
<organism evidence="2 3">
    <name type="scientific">Selenomonas ruminantium subsp. lactilytica (strain NBRC 103574 / TAM6421)</name>
    <dbReference type="NCBI Taxonomy" id="927704"/>
    <lineage>
        <taxon>Bacteria</taxon>
        <taxon>Bacillati</taxon>
        <taxon>Bacillota</taxon>
        <taxon>Negativicutes</taxon>
        <taxon>Selenomonadales</taxon>
        <taxon>Selenomonadaceae</taxon>
        <taxon>Selenomonas</taxon>
    </lineage>
</organism>
<dbReference type="HOGENOM" id="CLU_164643_1_0_9"/>
<evidence type="ECO:0000313" key="2">
    <source>
        <dbReference type="EMBL" id="BAL81757.1"/>
    </source>
</evidence>
<dbReference type="RefSeq" id="WP_014423204.1">
    <property type="nucleotide sequence ID" value="NC_017068.1"/>
</dbReference>
<dbReference type="AlphaFoldDB" id="I0GLX0"/>
<feature type="transmembrane region" description="Helical" evidence="1">
    <location>
        <begin position="45"/>
        <end position="68"/>
    </location>
</feature>
<sequence length="89" mass="10493">MTNWEKYQQIRREAAYTGLALLVLILFLCWAGFGLSDVEYEIFGLPLWTVTSSIGVWFFAIVLVKLLLRYVFRDMSLDQEEEKEADRHE</sequence>
<dbReference type="PANTHER" id="PTHR39174">
    <property type="entry name" value="INNER MEMBRANE PROTEIN-RELATED"/>
    <property type="match status" value="1"/>
</dbReference>
<dbReference type="PATRIC" id="fig|927704.6.peg.51"/>
<dbReference type="EMBL" id="AP012292">
    <property type="protein sequence ID" value="BAL81757.1"/>
    <property type="molecule type" value="Genomic_DNA"/>
</dbReference>
<accession>I0GLX0</accession>
<dbReference type="KEGG" id="sri:SELR_00490"/>
<dbReference type="Pfam" id="PF06196">
    <property type="entry name" value="DUF997"/>
    <property type="match status" value="1"/>
</dbReference>
<feature type="transmembrane region" description="Helical" evidence="1">
    <location>
        <begin position="14"/>
        <end position="33"/>
    </location>
</feature>
<proteinExistence type="predicted"/>
<dbReference type="Proteomes" id="UP000007887">
    <property type="component" value="Chromosome"/>
</dbReference>
<reference evidence="2 3" key="1">
    <citation type="submission" date="2011-10" db="EMBL/GenBank/DDBJ databases">
        <title>Whole genome sequence of Selenomonas ruminantium subsp. lactilytica TAM6421.</title>
        <authorList>
            <person name="Oguchi A."/>
            <person name="Ankai A."/>
            <person name="Kaneko J."/>
            <person name="Yamada-Narita S."/>
            <person name="Fukui S."/>
            <person name="Takahashi M."/>
            <person name="Onodera T."/>
            <person name="Kojima S."/>
            <person name="Fushimi T."/>
            <person name="Abe N."/>
            <person name="Kamio Y."/>
            <person name="Yamazaki S."/>
            <person name="Fujita N."/>
        </authorList>
    </citation>
    <scope>NUCLEOTIDE SEQUENCE [LARGE SCALE GENOMIC DNA]</scope>
    <source>
        <strain evidence="3">NBRC 103574 / TAM6421</strain>
    </source>
</reference>
<dbReference type="PANTHER" id="PTHR39174:SF1">
    <property type="entry name" value="INNER MEMBRANE PROTEIN"/>
    <property type="match status" value="1"/>
</dbReference>
<evidence type="ECO:0000256" key="1">
    <source>
        <dbReference type="SAM" id="Phobius"/>
    </source>
</evidence>
<keyword evidence="1" id="KW-0472">Membrane</keyword>
<gene>
    <name evidence="2" type="ordered locus">SELR_00490</name>
</gene>